<dbReference type="OrthoDB" id="10006218at2759"/>
<protein>
    <recommendedName>
        <fullName evidence="1">Methyltransferase domain-containing protein</fullName>
    </recommendedName>
</protein>
<evidence type="ECO:0000313" key="2">
    <source>
        <dbReference type="EMBL" id="GFT80976.1"/>
    </source>
</evidence>
<dbReference type="PANTHER" id="PTHR32026">
    <property type="entry name" value="METHYLTRANSFERASE-LIKE PROTEIN 24"/>
    <property type="match status" value="1"/>
</dbReference>
<dbReference type="EMBL" id="BMAW01072048">
    <property type="protein sequence ID" value="GFT80976.1"/>
    <property type="molecule type" value="Genomic_DNA"/>
</dbReference>
<sequence length="247" mass="28817">MPRNFFDREVGESMERVVHQFPCLHRTRPLHCINRKRNNFKKWLPLSACLACLVFGIKRLVYPSAIYENDTEVNEMKYNVEVDFERLLYYVQHPKTLCYTALSLGGSKDTNNRTDGDKIICQDQAAPLRPPCLVYSFGGNDEWSFEEEIVNFGCEVYTFDPSLKMGNHQHKPNIWFYSFGISHFNEDNSPEILTISSRRDENMENANIGCHYGVSQALRTELSTFSKMDIEETNECSRRHVEETYLQ</sequence>
<dbReference type="InterPro" id="IPR025714">
    <property type="entry name" value="Methyltranfer_dom"/>
</dbReference>
<dbReference type="InterPro" id="IPR026913">
    <property type="entry name" value="METTL24"/>
</dbReference>
<organism evidence="2 3">
    <name type="scientific">Nephila pilipes</name>
    <name type="common">Giant wood spider</name>
    <name type="synonym">Nephila maculata</name>
    <dbReference type="NCBI Taxonomy" id="299642"/>
    <lineage>
        <taxon>Eukaryota</taxon>
        <taxon>Metazoa</taxon>
        <taxon>Ecdysozoa</taxon>
        <taxon>Arthropoda</taxon>
        <taxon>Chelicerata</taxon>
        <taxon>Arachnida</taxon>
        <taxon>Araneae</taxon>
        <taxon>Araneomorphae</taxon>
        <taxon>Entelegynae</taxon>
        <taxon>Araneoidea</taxon>
        <taxon>Nephilidae</taxon>
        <taxon>Nephila</taxon>
    </lineage>
</organism>
<name>A0A8X6U4Q4_NEPPI</name>
<evidence type="ECO:0000313" key="3">
    <source>
        <dbReference type="Proteomes" id="UP000887013"/>
    </source>
</evidence>
<dbReference type="Pfam" id="PF13383">
    <property type="entry name" value="Methyltransf_22"/>
    <property type="match status" value="1"/>
</dbReference>
<proteinExistence type="predicted"/>
<dbReference type="AlphaFoldDB" id="A0A8X6U4Q4"/>
<gene>
    <name evidence="2" type="primary">AVEN_199703_2</name>
    <name evidence="2" type="ORF">NPIL_306441</name>
</gene>
<feature type="domain" description="Methyltransferase" evidence="1">
    <location>
        <begin position="112"/>
        <end position="188"/>
    </location>
</feature>
<dbReference type="PANTHER" id="PTHR32026:SF10">
    <property type="entry name" value="METHYLTRANSFERASE-LIKE PROTEIN 24-RELATED"/>
    <property type="match status" value="1"/>
</dbReference>
<dbReference type="Proteomes" id="UP000887013">
    <property type="component" value="Unassembled WGS sequence"/>
</dbReference>
<evidence type="ECO:0000259" key="1">
    <source>
        <dbReference type="Pfam" id="PF13383"/>
    </source>
</evidence>
<accession>A0A8X6U4Q4</accession>
<keyword evidence="3" id="KW-1185">Reference proteome</keyword>
<reference evidence="2" key="1">
    <citation type="submission" date="2020-08" db="EMBL/GenBank/DDBJ databases">
        <title>Multicomponent nature underlies the extraordinary mechanical properties of spider dragline silk.</title>
        <authorList>
            <person name="Kono N."/>
            <person name="Nakamura H."/>
            <person name="Mori M."/>
            <person name="Yoshida Y."/>
            <person name="Ohtoshi R."/>
            <person name="Malay A.D."/>
            <person name="Moran D.A.P."/>
            <person name="Tomita M."/>
            <person name="Numata K."/>
            <person name="Arakawa K."/>
        </authorList>
    </citation>
    <scope>NUCLEOTIDE SEQUENCE</scope>
</reference>
<comment type="caution">
    <text evidence="2">The sequence shown here is derived from an EMBL/GenBank/DDBJ whole genome shotgun (WGS) entry which is preliminary data.</text>
</comment>